<keyword evidence="2" id="KW-1133">Transmembrane helix</keyword>
<name>A0ABV1IVL0_9FIRM</name>
<protein>
    <recommendedName>
        <fullName evidence="5">5-bromo-4-chloroindolyl phosphate hydrolysis protein</fullName>
    </recommendedName>
</protein>
<accession>A0ABV1IVL0</accession>
<evidence type="ECO:0008006" key="5">
    <source>
        <dbReference type="Google" id="ProtNLM"/>
    </source>
</evidence>
<keyword evidence="4" id="KW-1185">Reference proteome</keyword>
<feature type="transmembrane region" description="Helical" evidence="2">
    <location>
        <begin position="170"/>
        <end position="189"/>
    </location>
</feature>
<comment type="caution">
    <text evidence="3">The sequence shown here is derived from an EMBL/GenBank/DDBJ whole genome shotgun (WGS) entry which is preliminary data.</text>
</comment>
<keyword evidence="1" id="KW-0175">Coiled coil</keyword>
<gene>
    <name evidence="3" type="ORF">AAAU51_07535</name>
</gene>
<evidence type="ECO:0000256" key="2">
    <source>
        <dbReference type="SAM" id="Phobius"/>
    </source>
</evidence>
<feature type="transmembrane region" description="Helical" evidence="2">
    <location>
        <begin position="140"/>
        <end position="164"/>
    </location>
</feature>
<dbReference type="RefSeq" id="WP_349110883.1">
    <property type="nucleotide sequence ID" value="NZ_JBBNIN010000009.1"/>
</dbReference>
<keyword evidence="2" id="KW-0812">Transmembrane</keyword>
<evidence type="ECO:0000313" key="3">
    <source>
        <dbReference type="EMBL" id="MEQ2711020.1"/>
    </source>
</evidence>
<keyword evidence="2" id="KW-0472">Membrane</keyword>
<dbReference type="EMBL" id="JBBNIN010000009">
    <property type="protein sequence ID" value="MEQ2711020.1"/>
    <property type="molecule type" value="Genomic_DNA"/>
</dbReference>
<proteinExistence type="predicted"/>
<sequence>MNTKQRLSNDLLNDGEIIIEKRFVKLYESEIDKIDEQISDLKKLDQKDFDAKGEVEEKARAYYRAFAREFYDVCEGRVSDDEFFDLWEREEELKTGINSINSLEGEQKQLEKELARANEEEISMDGRIAAVYEKKKNKKAILISFCLMAVAAVCVTGFYLYHFTVPVKQYAWQLACAGVIVVLFLLILFQSHKKVSDQLKLLEMMVTHKGHTGKRLEDDKREIGNDLKFYYEKFENVFSYISPEQWKLFDFCGKVSARLRFSDAIIEASADLEQLLDKNQWKTSRFWMYHPKVLYNLIKRRDYLNALNQRKDICSKELIRHEQILEGIGEQADSETIEGV</sequence>
<feature type="coiled-coil region" evidence="1">
    <location>
        <begin position="93"/>
        <end position="123"/>
    </location>
</feature>
<evidence type="ECO:0000256" key="1">
    <source>
        <dbReference type="SAM" id="Coils"/>
    </source>
</evidence>
<evidence type="ECO:0000313" key="4">
    <source>
        <dbReference type="Proteomes" id="UP001482154"/>
    </source>
</evidence>
<organism evidence="3 4">
    <name type="scientific">Anaerostipes amylophilus</name>
    <dbReference type="NCBI Taxonomy" id="2981779"/>
    <lineage>
        <taxon>Bacteria</taxon>
        <taxon>Bacillati</taxon>
        <taxon>Bacillota</taxon>
        <taxon>Clostridia</taxon>
        <taxon>Lachnospirales</taxon>
        <taxon>Lachnospiraceae</taxon>
        <taxon>Anaerostipes</taxon>
    </lineage>
</organism>
<reference evidence="3 4" key="1">
    <citation type="submission" date="2024-04" db="EMBL/GenBank/DDBJ databases">
        <title>Human intestinal bacterial collection.</title>
        <authorList>
            <person name="Pauvert C."/>
            <person name="Hitch T.C.A."/>
            <person name="Clavel T."/>
        </authorList>
    </citation>
    <scope>NUCLEOTIDE SEQUENCE [LARGE SCALE GENOMIC DNA]</scope>
    <source>
        <strain evidence="3 4">CLA-AA-H249</strain>
    </source>
</reference>
<dbReference type="Proteomes" id="UP001482154">
    <property type="component" value="Unassembled WGS sequence"/>
</dbReference>